<proteinExistence type="predicted"/>
<dbReference type="Gene3D" id="3.90.25.10">
    <property type="entry name" value="UDP-galactose 4-epimerase, domain 1"/>
    <property type="match status" value="1"/>
</dbReference>
<reference evidence="2" key="1">
    <citation type="submission" date="2022-10" db="EMBL/GenBank/DDBJ databases">
        <title>The complete genomes of actinobacterial strains from the NBC collection.</title>
        <authorList>
            <person name="Joergensen T.S."/>
            <person name="Alvarez Arevalo M."/>
            <person name="Sterndorff E.B."/>
            <person name="Faurdal D."/>
            <person name="Vuksanovic O."/>
            <person name="Mourched A.-S."/>
            <person name="Charusanti P."/>
            <person name="Shaw S."/>
            <person name="Blin K."/>
            <person name="Weber T."/>
        </authorList>
    </citation>
    <scope>NUCLEOTIDE SEQUENCE</scope>
    <source>
        <strain evidence="2">NBC 00180</strain>
    </source>
</reference>
<gene>
    <name evidence="2" type="ORF">OG477_30370</name>
</gene>
<dbReference type="SUPFAM" id="SSF51735">
    <property type="entry name" value="NAD(P)-binding Rossmann-fold domains"/>
    <property type="match status" value="1"/>
</dbReference>
<dbReference type="AlphaFoldDB" id="A0AAU1I2Z0"/>
<dbReference type="Pfam" id="PF13460">
    <property type="entry name" value="NAD_binding_10"/>
    <property type="match status" value="1"/>
</dbReference>
<dbReference type="Gene3D" id="3.40.50.720">
    <property type="entry name" value="NAD(P)-binding Rossmann-like Domain"/>
    <property type="match status" value="1"/>
</dbReference>
<accession>A0AAU1I2Z0</accession>
<evidence type="ECO:0000313" key="2">
    <source>
        <dbReference type="EMBL" id="WTP89403.1"/>
    </source>
</evidence>
<dbReference type="InterPro" id="IPR036291">
    <property type="entry name" value="NAD(P)-bd_dom_sf"/>
</dbReference>
<sequence>MIVVTGATGNVGRALVERLAAAARPVRALTRDPQRAGLPAGAEVVRFEPDRPAALFEGATSLFLYVQAVGEQTPAFLAAARAAGVRHVVLLSSGIIQEDADESHPIHVMHATAERQILDSGLAWTFLRPNAFAVNAFQWAPQIRAGNRVRGVFAEGLGAPIHEDDIAAVAERALLDDGHEGAVHRLTGPEAISNAGQVEAIGRAVGRELEFIEVTPDQAGPELFPFVPPHMVKDLLKAFEATVGVQPEITEAVERITGTPARSFARWAEDHAADFRH</sequence>
<organism evidence="2">
    <name type="scientific">Streptomyces sp. NBC_00180</name>
    <dbReference type="NCBI Taxonomy" id="2903632"/>
    <lineage>
        <taxon>Bacteria</taxon>
        <taxon>Bacillati</taxon>
        <taxon>Actinomycetota</taxon>
        <taxon>Actinomycetes</taxon>
        <taxon>Kitasatosporales</taxon>
        <taxon>Streptomycetaceae</taxon>
        <taxon>Streptomyces</taxon>
    </lineage>
</organism>
<dbReference type="InterPro" id="IPR051604">
    <property type="entry name" value="Ergot_Alk_Oxidoreductase"/>
</dbReference>
<feature type="domain" description="NAD(P)-binding" evidence="1">
    <location>
        <begin position="6"/>
        <end position="176"/>
    </location>
</feature>
<dbReference type="EMBL" id="CP108140">
    <property type="protein sequence ID" value="WTP89403.1"/>
    <property type="molecule type" value="Genomic_DNA"/>
</dbReference>
<evidence type="ECO:0000259" key="1">
    <source>
        <dbReference type="Pfam" id="PF13460"/>
    </source>
</evidence>
<protein>
    <submittedName>
        <fullName evidence="2">NAD(P)H-binding protein</fullName>
    </submittedName>
</protein>
<dbReference type="PANTHER" id="PTHR43162:SF1">
    <property type="entry name" value="PRESTALK A DIFFERENTIATION PROTEIN A"/>
    <property type="match status" value="1"/>
</dbReference>
<dbReference type="InterPro" id="IPR016040">
    <property type="entry name" value="NAD(P)-bd_dom"/>
</dbReference>
<name>A0AAU1I2Z0_9ACTN</name>
<dbReference type="PANTHER" id="PTHR43162">
    <property type="match status" value="1"/>
</dbReference>